<accession>A0AA36E4S7</accession>
<dbReference type="EMBL" id="OX465080">
    <property type="protein sequence ID" value="CAI9281635.1"/>
    <property type="molecule type" value="Genomic_DNA"/>
</dbReference>
<sequence length="119" mass="13812">MEEVVMGSMSLENGFQMGCYDLEKWQQNNEFLIAKSVSKIQQKHNKRRAFGVVFLTSKEAIKEEGVAPFLLLFLMGFVKKGKGVERKLISVMIFREKRSDCLQKNESEIELMQVDEYSH</sequence>
<dbReference type="Proteomes" id="UP001177003">
    <property type="component" value="Chromosome 4"/>
</dbReference>
<name>A0AA36E4S7_LACSI</name>
<gene>
    <name evidence="1" type="ORF">LSALG_LOCUS21321</name>
</gene>
<organism evidence="1 2">
    <name type="scientific">Lactuca saligna</name>
    <name type="common">Willowleaf lettuce</name>
    <dbReference type="NCBI Taxonomy" id="75948"/>
    <lineage>
        <taxon>Eukaryota</taxon>
        <taxon>Viridiplantae</taxon>
        <taxon>Streptophyta</taxon>
        <taxon>Embryophyta</taxon>
        <taxon>Tracheophyta</taxon>
        <taxon>Spermatophyta</taxon>
        <taxon>Magnoliopsida</taxon>
        <taxon>eudicotyledons</taxon>
        <taxon>Gunneridae</taxon>
        <taxon>Pentapetalae</taxon>
        <taxon>asterids</taxon>
        <taxon>campanulids</taxon>
        <taxon>Asterales</taxon>
        <taxon>Asteraceae</taxon>
        <taxon>Cichorioideae</taxon>
        <taxon>Cichorieae</taxon>
        <taxon>Lactucinae</taxon>
        <taxon>Lactuca</taxon>
    </lineage>
</organism>
<dbReference type="AlphaFoldDB" id="A0AA36E4S7"/>
<protein>
    <submittedName>
        <fullName evidence="1">Uncharacterized protein</fullName>
    </submittedName>
</protein>
<keyword evidence="2" id="KW-1185">Reference proteome</keyword>
<evidence type="ECO:0000313" key="2">
    <source>
        <dbReference type="Proteomes" id="UP001177003"/>
    </source>
</evidence>
<reference evidence="1" key="1">
    <citation type="submission" date="2023-04" db="EMBL/GenBank/DDBJ databases">
        <authorList>
            <person name="Vijverberg K."/>
            <person name="Xiong W."/>
            <person name="Schranz E."/>
        </authorList>
    </citation>
    <scope>NUCLEOTIDE SEQUENCE</scope>
</reference>
<proteinExistence type="predicted"/>
<evidence type="ECO:0000313" key="1">
    <source>
        <dbReference type="EMBL" id="CAI9281635.1"/>
    </source>
</evidence>